<dbReference type="AlphaFoldDB" id="A0A194WVN1"/>
<dbReference type="InterPro" id="IPR036047">
    <property type="entry name" value="F-box-like_dom_sf"/>
</dbReference>
<accession>A0A194WVN1</accession>
<name>A0A194WVN1_MOLSC</name>
<dbReference type="InParanoid" id="A0A194WVN1"/>
<gene>
    <name evidence="1" type="ORF">LY89DRAFT_722755</name>
</gene>
<reference evidence="1 2" key="1">
    <citation type="submission" date="2015-10" db="EMBL/GenBank/DDBJ databases">
        <title>Full genome of DAOMC 229536 Phialocephala scopiformis, a fungal endophyte of spruce producing the potent anti-insectan compound rugulosin.</title>
        <authorList>
            <consortium name="DOE Joint Genome Institute"/>
            <person name="Walker A.K."/>
            <person name="Frasz S.L."/>
            <person name="Seifert K.A."/>
            <person name="Miller J.D."/>
            <person name="Mondo S.J."/>
            <person name="Labutti K."/>
            <person name="Lipzen A."/>
            <person name="Dockter R."/>
            <person name="Kennedy M."/>
            <person name="Grigoriev I.V."/>
            <person name="Spatafora J.W."/>
        </authorList>
    </citation>
    <scope>NUCLEOTIDE SEQUENCE [LARGE SCALE GENOMIC DNA]</scope>
    <source>
        <strain evidence="1 2">CBS 120377</strain>
    </source>
</reference>
<dbReference type="GeneID" id="28828482"/>
<sequence>MAAPLFLLSPEIFCQIFSLLPPHGVFGVSLTCRFLLEVAKTNLGRHKELAQKHKVVYLGYSVEMDGLLSPIVYLDMIESNPNMAFYPRVVQMLEYSHDQSDGEGSADEGDMFEGRDRERGIMENRKGFRESVEACPYLTEGEDLKWKTAISENGDDDAALALLLSMLPNLKEIVIWIHYRPLPYTSQMVSRIAQATRLNPERTTALSKLQSFRLGQRGDTDADNLRFFLPFMELPSVWHIAGWRIKQEGRMNEDEDTEPIMSVTYPNIKMIDFEQSNVDERAMQELLSMTNHLSTFAYEVDGNMPYGVAFAPDVMVDALLQYSAHFLEELQLVVQPDWAIVEPWRFIMSLRLFQKLRTVEVDAEFLCQRDDDDDDLPDDMGSLVESMPETLETLALRYLRLDQIDVLFDGFGEKRQQRLKSLSKVILLHPDHGNRNAHLIVERVRKVCEDGCVELEVFDERGGFPFYDAIMKIGLIEKPMLCENYPTNWD</sequence>
<protein>
    <recommendedName>
        <fullName evidence="3">F-box domain-containing protein</fullName>
    </recommendedName>
</protein>
<evidence type="ECO:0000313" key="1">
    <source>
        <dbReference type="EMBL" id="KUJ11647.1"/>
    </source>
</evidence>
<dbReference type="KEGG" id="psco:LY89DRAFT_722755"/>
<evidence type="ECO:0008006" key="3">
    <source>
        <dbReference type="Google" id="ProtNLM"/>
    </source>
</evidence>
<dbReference type="Proteomes" id="UP000070700">
    <property type="component" value="Unassembled WGS sequence"/>
</dbReference>
<evidence type="ECO:0000313" key="2">
    <source>
        <dbReference type="Proteomes" id="UP000070700"/>
    </source>
</evidence>
<dbReference type="OrthoDB" id="5421601at2759"/>
<proteinExistence type="predicted"/>
<dbReference type="RefSeq" id="XP_018066002.1">
    <property type="nucleotide sequence ID" value="XM_018218756.1"/>
</dbReference>
<organism evidence="1 2">
    <name type="scientific">Mollisia scopiformis</name>
    <name type="common">Conifer needle endophyte fungus</name>
    <name type="synonym">Phialocephala scopiformis</name>
    <dbReference type="NCBI Taxonomy" id="149040"/>
    <lineage>
        <taxon>Eukaryota</taxon>
        <taxon>Fungi</taxon>
        <taxon>Dikarya</taxon>
        <taxon>Ascomycota</taxon>
        <taxon>Pezizomycotina</taxon>
        <taxon>Leotiomycetes</taxon>
        <taxon>Helotiales</taxon>
        <taxon>Mollisiaceae</taxon>
        <taxon>Mollisia</taxon>
    </lineage>
</organism>
<dbReference type="EMBL" id="KQ947426">
    <property type="protein sequence ID" value="KUJ11647.1"/>
    <property type="molecule type" value="Genomic_DNA"/>
</dbReference>
<keyword evidence="2" id="KW-1185">Reference proteome</keyword>
<dbReference type="SUPFAM" id="SSF81383">
    <property type="entry name" value="F-box domain"/>
    <property type="match status" value="1"/>
</dbReference>